<dbReference type="Proteomes" id="UP001530315">
    <property type="component" value="Unassembled WGS sequence"/>
</dbReference>
<reference evidence="2 3" key="1">
    <citation type="submission" date="2024-10" db="EMBL/GenBank/DDBJ databases">
        <title>Updated reference genomes for cyclostephanoid diatoms.</title>
        <authorList>
            <person name="Roberts W.R."/>
            <person name="Alverson A.J."/>
        </authorList>
    </citation>
    <scope>NUCLEOTIDE SEQUENCE [LARGE SCALE GENOMIC DNA]</scope>
    <source>
        <strain evidence="2 3">AJA276-08</strain>
    </source>
</reference>
<dbReference type="PROSITE" id="PS51257">
    <property type="entry name" value="PROKAR_LIPOPROTEIN"/>
    <property type="match status" value="1"/>
</dbReference>
<keyword evidence="1" id="KW-0812">Transmembrane</keyword>
<keyword evidence="1" id="KW-0472">Membrane</keyword>
<protein>
    <submittedName>
        <fullName evidence="2">Uncharacterized protein</fullName>
    </submittedName>
</protein>
<name>A0ABD3MV62_9STRA</name>
<keyword evidence="1" id="KW-1133">Transmembrane helix</keyword>
<evidence type="ECO:0000256" key="1">
    <source>
        <dbReference type="SAM" id="Phobius"/>
    </source>
</evidence>
<comment type="caution">
    <text evidence="2">The sequence shown here is derived from an EMBL/GenBank/DDBJ whole genome shotgun (WGS) entry which is preliminary data.</text>
</comment>
<evidence type="ECO:0000313" key="3">
    <source>
        <dbReference type="Proteomes" id="UP001530315"/>
    </source>
</evidence>
<dbReference type="EMBL" id="JALLAZ020001709">
    <property type="protein sequence ID" value="KAL3767297.1"/>
    <property type="molecule type" value="Genomic_DNA"/>
</dbReference>
<feature type="transmembrane region" description="Helical" evidence="1">
    <location>
        <begin position="64"/>
        <end position="88"/>
    </location>
</feature>
<sequence>MKLPSKKRSAIGKLGMIMAASLYITFGCAGAENLGLCASMLKSSIANSQITVNSLRFLKRLAPLTFMLLRIVGGITSVMSGIMLLLLFSSGGIEKDGVSSQTT</sequence>
<dbReference type="AlphaFoldDB" id="A0ABD3MV62"/>
<proteinExistence type="predicted"/>
<organism evidence="2 3">
    <name type="scientific">Stephanodiscus triporus</name>
    <dbReference type="NCBI Taxonomy" id="2934178"/>
    <lineage>
        <taxon>Eukaryota</taxon>
        <taxon>Sar</taxon>
        <taxon>Stramenopiles</taxon>
        <taxon>Ochrophyta</taxon>
        <taxon>Bacillariophyta</taxon>
        <taxon>Coscinodiscophyceae</taxon>
        <taxon>Thalassiosirophycidae</taxon>
        <taxon>Stephanodiscales</taxon>
        <taxon>Stephanodiscaceae</taxon>
        <taxon>Stephanodiscus</taxon>
    </lineage>
</organism>
<evidence type="ECO:0000313" key="2">
    <source>
        <dbReference type="EMBL" id="KAL3767297.1"/>
    </source>
</evidence>
<accession>A0ABD3MV62</accession>
<gene>
    <name evidence="2" type="ORF">ACHAW5_001702</name>
</gene>
<keyword evidence="3" id="KW-1185">Reference proteome</keyword>